<reference evidence="2" key="2">
    <citation type="submission" date="2014-03" db="EMBL/GenBank/DDBJ databases">
        <title>The Genome Sequence of Puccinia striiformis f. sp. tritici PST-78.</title>
        <authorList>
            <consortium name="The Broad Institute Genome Sequencing Platform"/>
            <person name="Cuomo C."/>
            <person name="Hulbert S."/>
            <person name="Chen X."/>
            <person name="Walker B."/>
            <person name="Young S.K."/>
            <person name="Zeng Q."/>
            <person name="Gargeya S."/>
            <person name="Fitzgerald M."/>
            <person name="Haas B."/>
            <person name="Abouelleil A."/>
            <person name="Alvarado L."/>
            <person name="Arachchi H.M."/>
            <person name="Berlin A.M."/>
            <person name="Chapman S.B."/>
            <person name="Goldberg J."/>
            <person name="Griggs A."/>
            <person name="Gujja S."/>
            <person name="Hansen M."/>
            <person name="Howarth C."/>
            <person name="Imamovic A."/>
            <person name="Larimer J."/>
            <person name="McCowan C."/>
            <person name="Montmayeur A."/>
            <person name="Murphy C."/>
            <person name="Neiman D."/>
            <person name="Pearson M."/>
            <person name="Priest M."/>
            <person name="Roberts A."/>
            <person name="Saif S."/>
            <person name="Shea T."/>
            <person name="Sisk P."/>
            <person name="Sykes S."/>
            <person name="Wortman J."/>
            <person name="Nusbaum C."/>
            <person name="Birren B."/>
        </authorList>
    </citation>
    <scope>NUCLEOTIDE SEQUENCE [LARGE SCALE GENOMIC DNA]</scope>
    <source>
        <strain evidence="2">race PST-78</strain>
    </source>
</reference>
<dbReference type="EMBL" id="AJIL01000037">
    <property type="protein sequence ID" value="KNF00421.1"/>
    <property type="molecule type" value="Genomic_DNA"/>
</dbReference>
<dbReference type="AlphaFoldDB" id="A0A0L0VME0"/>
<sequence length="133" mass="14363">MFAFKDSTRILSIGMITTLSIALINAHVCYNAYQTVAGGWNPGDGKAMCGDGTRTYQCTLSACISVHQTFQRCSTNPLQVPGNMNVRVVSYTLINNVFSVSTDTPGQRIYCPNDVENQVKITVCPDADCDGGI</sequence>
<dbReference type="EMBL" id="AJIL01000037">
    <property type="protein sequence ID" value="KNF00422.1"/>
    <property type="molecule type" value="Genomic_DNA"/>
</dbReference>
<reference evidence="1" key="1">
    <citation type="submission" date="2014-03" db="EMBL/GenBank/DDBJ databases">
        <title>Cloning and expression analysis of gamma-glutamylcysteines synthetase in perennial ryegrass.</title>
        <authorList>
            <person name="Wei S."/>
            <person name="Sun Z."/>
        </authorList>
    </citation>
    <scope>NUCLEOTIDE SEQUENCE</scope>
    <source>
        <strain evidence="1">Race PST-78</strain>
    </source>
</reference>
<protein>
    <submittedName>
        <fullName evidence="1">Uncharacterized protein</fullName>
    </submittedName>
</protein>
<evidence type="ECO:0000313" key="1">
    <source>
        <dbReference type="EMBL" id="KNF00421.1"/>
    </source>
</evidence>
<name>A0A0L0VME0_9BASI</name>
<evidence type="ECO:0000313" key="2">
    <source>
        <dbReference type="Proteomes" id="UP000054564"/>
    </source>
</evidence>
<gene>
    <name evidence="1" type="ORF">PSTG_06350</name>
</gene>
<comment type="caution">
    <text evidence="1">The sequence shown here is derived from an EMBL/GenBank/DDBJ whole genome shotgun (WGS) entry which is preliminary data.</text>
</comment>
<accession>A0A0L0VME0</accession>
<proteinExistence type="predicted"/>
<dbReference type="Proteomes" id="UP000054564">
    <property type="component" value="Unassembled WGS sequence"/>
</dbReference>
<organism evidence="1 2">
    <name type="scientific">Puccinia striiformis f. sp. tritici PST-78</name>
    <dbReference type="NCBI Taxonomy" id="1165861"/>
    <lineage>
        <taxon>Eukaryota</taxon>
        <taxon>Fungi</taxon>
        <taxon>Dikarya</taxon>
        <taxon>Basidiomycota</taxon>
        <taxon>Pucciniomycotina</taxon>
        <taxon>Pucciniomycetes</taxon>
        <taxon>Pucciniales</taxon>
        <taxon>Pucciniaceae</taxon>
        <taxon>Puccinia</taxon>
    </lineage>
</organism>
<keyword evidence="2" id="KW-1185">Reference proteome</keyword>